<accession>A0AAW9S3N7</accession>
<reference evidence="1 2" key="1">
    <citation type="submission" date="2024-04" db="EMBL/GenBank/DDBJ databases">
        <title>Novel genus in family Flammeovirgaceae.</title>
        <authorList>
            <person name="Nguyen T.H."/>
            <person name="Vuong T.Q."/>
            <person name="Le H."/>
            <person name="Kim S.-G."/>
        </authorList>
    </citation>
    <scope>NUCLEOTIDE SEQUENCE [LARGE SCALE GENOMIC DNA]</scope>
    <source>
        <strain evidence="1 2">JCM 23209</strain>
    </source>
</reference>
<dbReference type="EMBL" id="JBDKWZ010000002">
    <property type="protein sequence ID" value="MEN7547035.1"/>
    <property type="molecule type" value="Genomic_DNA"/>
</dbReference>
<keyword evidence="2" id="KW-1185">Reference proteome</keyword>
<evidence type="ECO:0000313" key="2">
    <source>
        <dbReference type="Proteomes" id="UP001403385"/>
    </source>
</evidence>
<gene>
    <name evidence="1" type="ORF">AAG747_03905</name>
</gene>
<protein>
    <recommendedName>
        <fullName evidence="3">Ribulose-1,5-bisphosphate carboxylase/oxygenase large subunit</fullName>
    </recommendedName>
</protein>
<proteinExistence type="predicted"/>
<dbReference type="Proteomes" id="UP001403385">
    <property type="component" value="Unassembled WGS sequence"/>
</dbReference>
<sequence>MNVFKIIKACDMYTTSPGFPTEMPRSIDATLYAAIRVIDAGNLGD</sequence>
<evidence type="ECO:0000313" key="1">
    <source>
        <dbReference type="EMBL" id="MEN7547035.1"/>
    </source>
</evidence>
<comment type="caution">
    <text evidence="1">The sequence shown here is derived from an EMBL/GenBank/DDBJ whole genome shotgun (WGS) entry which is preliminary data.</text>
</comment>
<dbReference type="AlphaFoldDB" id="A0AAW9S3N7"/>
<dbReference type="RefSeq" id="WP_346819822.1">
    <property type="nucleotide sequence ID" value="NZ_JBDKWZ010000002.1"/>
</dbReference>
<name>A0AAW9S3N7_9BACT</name>
<organism evidence="1 2">
    <name type="scientific">Rapidithrix thailandica</name>
    <dbReference type="NCBI Taxonomy" id="413964"/>
    <lineage>
        <taxon>Bacteria</taxon>
        <taxon>Pseudomonadati</taxon>
        <taxon>Bacteroidota</taxon>
        <taxon>Cytophagia</taxon>
        <taxon>Cytophagales</taxon>
        <taxon>Flammeovirgaceae</taxon>
        <taxon>Rapidithrix</taxon>
    </lineage>
</organism>
<evidence type="ECO:0008006" key="3">
    <source>
        <dbReference type="Google" id="ProtNLM"/>
    </source>
</evidence>